<keyword evidence="2" id="KW-1185">Reference proteome</keyword>
<dbReference type="Pfam" id="PF20431">
    <property type="entry name" value="E_motif"/>
    <property type="match status" value="1"/>
</dbReference>
<dbReference type="AlphaFoldDB" id="A0AAP0C039"/>
<gene>
    <name evidence="1" type="primary">PCMP-E50</name>
    <name evidence="1" type="ORF">KSP39_PZI002700</name>
</gene>
<dbReference type="GO" id="GO:0003723">
    <property type="term" value="F:RNA binding"/>
    <property type="evidence" value="ECO:0007669"/>
    <property type="project" value="InterPro"/>
</dbReference>
<dbReference type="EMBL" id="JBBWWQ010000002">
    <property type="protein sequence ID" value="KAK8954108.1"/>
    <property type="molecule type" value="Genomic_DNA"/>
</dbReference>
<dbReference type="GO" id="GO:0009451">
    <property type="term" value="P:RNA modification"/>
    <property type="evidence" value="ECO:0007669"/>
    <property type="project" value="InterPro"/>
</dbReference>
<organism evidence="1 2">
    <name type="scientific">Platanthera zijinensis</name>
    <dbReference type="NCBI Taxonomy" id="2320716"/>
    <lineage>
        <taxon>Eukaryota</taxon>
        <taxon>Viridiplantae</taxon>
        <taxon>Streptophyta</taxon>
        <taxon>Embryophyta</taxon>
        <taxon>Tracheophyta</taxon>
        <taxon>Spermatophyta</taxon>
        <taxon>Magnoliopsida</taxon>
        <taxon>Liliopsida</taxon>
        <taxon>Asparagales</taxon>
        <taxon>Orchidaceae</taxon>
        <taxon>Orchidoideae</taxon>
        <taxon>Orchideae</taxon>
        <taxon>Orchidinae</taxon>
        <taxon>Platanthera</taxon>
    </lineage>
</organism>
<dbReference type="InterPro" id="IPR046848">
    <property type="entry name" value="E_motif"/>
</dbReference>
<proteinExistence type="predicted"/>
<dbReference type="InterPro" id="IPR046960">
    <property type="entry name" value="PPR_At4g14850-like_plant"/>
</dbReference>
<comment type="caution">
    <text evidence="1">The sequence shown here is derived from an EMBL/GenBank/DDBJ whole genome shotgun (WGS) entry which is preliminary data.</text>
</comment>
<dbReference type="Proteomes" id="UP001418222">
    <property type="component" value="Unassembled WGS sequence"/>
</dbReference>
<name>A0AAP0C039_9ASPA</name>
<protein>
    <submittedName>
        <fullName evidence="1">Pentatricopeptide repeat-containing protein</fullName>
    </submittedName>
</protein>
<evidence type="ECO:0000313" key="1">
    <source>
        <dbReference type="EMBL" id="KAK8954108.1"/>
    </source>
</evidence>
<reference evidence="1 2" key="1">
    <citation type="journal article" date="2022" name="Nat. Plants">
        <title>Genomes of leafy and leafless Platanthera orchids illuminate the evolution of mycoheterotrophy.</title>
        <authorList>
            <person name="Li M.H."/>
            <person name="Liu K.W."/>
            <person name="Li Z."/>
            <person name="Lu H.C."/>
            <person name="Ye Q.L."/>
            <person name="Zhang D."/>
            <person name="Wang J.Y."/>
            <person name="Li Y.F."/>
            <person name="Zhong Z.M."/>
            <person name="Liu X."/>
            <person name="Yu X."/>
            <person name="Liu D.K."/>
            <person name="Tu X.D."/>
            <person name="Liu B."/>
            <person name="Hao Y."/>
            <person name="Liao X.Y."/>
            <person name="Jiang Y.T."/>
            <person name="Sun W.H."/>
            <person name="Chen J."/>
            <person name="Chen Y.Q."/>
            <person name="Ai Y."/>
            <person name="Zhai J.W."/>
            <person name="Wu S.S."/>
            <person name="Zhou Z."/>
            <person name="Hsiao Y.Y."/>
            <person name="Wu W.L."/>
            <person name="Chen Y.Y."/>
            <person name="Lin Y.F."/>
            <person name="Hsu J.L."/>
            <person name="Li C.Y."/>
            <person name="Wang Z.W."/>
            <person name="Zhao X."/>
            <person name="Zhong W.Y."/>
            <person name="Ma X.K."/>
            <person name="Ma L."/>
            <person name="Huang J."/>
            <person name="Chen G.Z."/>
            <person name="Huang M.Z."/>
            <person name="Huang L."/>
            <person name="Peng D.H."/>
            <person name="Luo Y.B."/>
            <person name="Zou S.Q."/>
            <person name="Chen S.P."/>
            <person name="Lan S."/>
            <person name="Tsai W.C."/>
            <person name="Van de Peer Y."/>
            <person name="Liu Z.J."/>
        </authorList>
    </citation>
    <scope>NUCLEOTIDE SEQUENCE [LARGE SCALE GENOMIC DNA]</scope>
    <source>
        <strain evidence="1">Lor287</strain>
    </source>
</reference>
<sequence length="108" mass="11774">MELIESMPFEANAAIWGALLGSSRVHGDVKLGIKAAEMLLVLEPEKSGTLVILANIYASAGMWSEVASMRRLMKDSMAKKEPEYLDEVGANMCFALDNHLASENTFVP</sequence>
<accession>A0AAP0C039</accession>
<evidence type="ECO:0000313" key="2">
    <source>
        <dbReference type="Proteomes" id="UP001418222"/>
    </source>
</evidence>
<dbReference type="PANTHER" id="PTHR47926:SF530">
    <property type="entry name" value="DYW DOMAIN-CONTAINING PROTEIN"/>
    <property type="match status" value="1"/>
</dbReference>
<dbReference type="PANTHER" id="PTHR47926">
    <property type="entry name" value="PENTATRICOPEPTIDE REPEAT-CONTAINING PROTEIN"/>
    <property type="match status" value="1"/>
</dbReference>